<dbReference type="SUPFAM" id="SSF51197">
    <property type="entry name" value="Clavaminate synthase-like"/>
    <property type="match status" value="1"/>
</dbReference>
<dbReference type="OrthoDB" id="298344at2759"/>
<dbReference type="GeneID" id="25318334"/>
<dbReference type="Pfam" id="PF10497">
    <property type="entry name" value="zf-4CXXC_R1"/>
    <property type="match status" value="1"/>
</dbReference>
<dbReference type="Pfam" id="PF02373">
    <property type="entry name" value="JmjC"/>
    <property type="match status" value="1"/>
</dbReference>
<evidence type="ECO:0000313" key="7">
    <source>
        <dbReference type="EMBL" id="KKA19980.1"/>
    </source>
</evidence>
<reference evidence="7 8" key="1">
    <citation type="submission" date="2015-04" db="EMBL/GenBank/DDBJ databases">
        <authorList>
            <person name="Heijne W.H."/>
            <person name="Fedorova N.D."/>
            <person name="Nierman W.C."/>
            <person name="Vollebregt A.W."/>
            <person name="Zhao Z."/>
            <person name="Wu L."/>
            <person name="Kumar M."/>
            <person name="Stam H."/>
            <person name="van den Berg M.A."/>
            <person name="Pel H.J."/>
        </authorList>
    </citation>
    <scope>NUCLEOTIDE SEQUENCE [LARGE SCALE GENOMIC DNA]</scope>
    <source>
        <strain evidence="7 8">CBS 393.64</strain>
    </source>
</reference>
<keyword evidence="4" id="KW-0539">Nucleus</keyword>
<evidence type="ECO:0000256" key="1">
    <source>
        <dbReference type="ARBA" id="ARBA00004123"/>
    </source>
</evidence>
<feature type="compositionally biased region" description="Polar residues" evidence="5">
    <location>
        <begin position="889"/>
        <end position="907"/>
    </location>
</feature>
<feature type="compositionally biased region" description="Polar residues" evidence="5">
    <location>
        <begin position="815"/>
        <end position="848"/>
    </location>
</feature>
<feature type="region of interest" description="Disordered" evidence="5">
    <location>
        <begin position="715"/>
        <end position="854"/>
    </location>
</feature>
<dbReference type="AlphaFoldDB" id="A0A0F4YPE6"/>
<accession>A0A0F4YPE6</accession>
<feature type="region of interest" description="Disordered" evidence="5">
    <location>
        <begin position="542"/>
        <end position="574"/>
    </location>
</feature>
<dbReference type="InterPro" id="IPR003347">
    <property type="entry name" value="JmjC_dom"/>
</dbReference>
<dbReference type="Proteomes" id="UP000053958">
    <property type="component" value="Unassembled WGS sequence"/>
</dbReference>
<dbReference type="EMBL" id="LASV01000300">
    <property type="protein sequence ID" value="KKA19980.1"/>
    <property type="molecule type" value="Genomic_DNA"/>
</dbReference>
<feature type="compositionally biased region" description="Basic and acidic residues" evidence="5">
    <location>
        <begin position="877"/>
        <end position="888"/>
    </location>
</feature>
<feature type="compositionally biased region" description="Basic and acidic residues" evidence="5">
    <location>
        <begin position="921"/>
        <end position="930"/>
    </location>
</feature>
<dbReference type="InterPro" id="IPR018866">
    <property type="entry name" value="Znf-4CXXC_R1"/>
</dbReference>
<keyword evidence="2" id="KW-0805">Transcription regulation</keyword>
<organism evidence="7 8">
    <name type="scientific">Rasamsonia emersonii (strain ATCC 16479 / CBS 393.64 / IMI 116815)</name>
    <dbReference type="NCBI Taxonomy" id="1408163"/>
    <lineage>
        <taxon>Eukaryota</taxon>
        <taxon>Fungi</taxon>
        <taxon>Dikarya</taxon>
        <taxon>Ascomycota</taxon>
        <taxon>Pezizomycotina</taxon>
        <taxon>Eurotiomycetes</taxon>
        <taxon>Eurotiomycetidae</taxon>
        <taxon>Eurotiales</taxon>
        <taxon>Trichocomaceae</taxon>
        <taxon>Rasamsonia</taxon>
    </lineage>
</organism>
<proteinExistence type="predicted"/>
<dbReference type="GO" id="GO:0005634">
    <property type="term" value="C:nucleus"/>
    <property type="evidence" value="ECO:0007669"/>
    <property type="project" value="UniProtKB-SubCell"/>
</dbReference>
<protein>
    <submittedName>
        <fullName evidence="7">JmjC domain protein</fullName>
    </submittedName>
</protein>
<feature type="domain" description="JmjC" evidence="6">
    <location>
        <begin position="177"/>
        <end position="348"/>
    </location>
</feature>
<evidence type="ECO:0000256" key="2">
    <source>
        <dbReference type="ARBA" id="ARBA00023015"/>
    </source>
</evidence>
<keyword evidence="3" id="KW-0804">Transcription</keyword>
<comment type="caution">
    <text evidence="7">The sequence shown here is derived from an EMBL/GenBank/DDBJ whole genome shotgun (WGS) entry which is preliminary data.</text>
</comment>
<dbReference type="PROSITE" id="PS51184">
    <property type="entry name" value="JMJC"/>
    <property type="match status" value="1"/>
</dbReference>
<dbReference type="STRING" id="1408163.A0A0F4YPE6"/>
<comment type="subcellular location">
    <subcellularLocation>
        <location evidence="1">Nucleus</location>
    </subcellularLocation>
</comment>
<evidence type="ECO:0000256" key="4">
    <source>
        <dbReference type="ARBA" id="ARBA00023242"/>
    </source>
</evidence>
<feature type="compositionally biased region" description="Basic residues" evidence="5">
    <location>
        <begin position="565"/>
        <end position="574"/>
    </location>
</feature>
<feature type="region of interest" description="Disordered" evidence="5">
    <location>
        <begin position="870"/>
        <end position="967"/>
    </location>
</feature>
<evidence type="ECO:0000256" key="3">
    <source>
        <dbReference type="ARBA" id="ARBA00023163"/>
    </source>
</evidence>
<dbReference type="SMART" id="SM00558">
    <property type="entry name" value="JmjC"/>
    <property type="match status" value="1"/>
</dbReference>
<keyword evidence="8" id="KW-1185">Reference proteome</keyword>
<evidence type="ECO:0000256" key="5">
    <source>
        <dbReference type="SAM" id="MobiDB-lite"/>
    </source>
</evidence>
<evidence type="ECO:0000259" key="6">
    <source>
        <dbReference type="PROSITE" id="PS51184"/>
    </source>
</evidence>
<dbReference type="RefSeq" id="XP_013326592.1">
    <property type="nucleotide sequence ID" value="XM_013471138.1"/>
</dbReference>
<feature type="compositionally biased region" description="Acidic residues" evidence="5">
    <location>
        <begin position="718"/>
        <end position="729"/>
    </location>
</feature>
<gene>
    <name evidence="7" type="ORF">T310_6014</name>
</gene>
<sequence>MPAQRPRAAFEPIPPDIDVTALVESTPNFEFVVRIHCDAIDEQGLENFEKLVLLHVILGGKPLVVEGYDTRLEKWIFSEQWLRDNYSTKTENARNLTTKSNLPLTIGHYLNNMSLLTDQWNLSNYTDPTRQRIYLKDIDCPDVWHEKLKEIIPPFLFYLNESTGDVGGVGATLEPNPYGPGVKAGRGIARAGDLMSSLPPEMRAENLMCYIGHEGTYTPCHQEMCASLGHNIMVEASSGLVEHGKLTKPGSSIWFMTETKDRHLVSEYWSSVLGHDIDLEDHFAQINAWKAAPFKTYVVEQRVGDFILIPPLAAHQVWNRGTRTMKVAWNRTTAETLEMALDEALPRARAVCRDEQYKNKAIVFYSLERYSKLLRTAEERNLNSPKIRQLQKDFRRLFALYTRILLSESFAEDLPEEKNVQFLPFESNVTCAYCRCNIFNRFLTCPSCVGKLPNGEDDYYDICMECYAMGRSCACISKLKWVEQFRWGELIEKHESWRRQILRFTGHRGDQYQPFAVEKSKLGKRTLAEVCQRELRRRPWVDITKPPARQKNDDSIIDDNDDGRPRKRRKVRRSEKWHKEHGRCHICKAPEPTWKIASCTSCDLNYCYGSLFRAFEIMPQTVLEDYSWKCPKCRKICSCGACRRDPTMTPYEPKGLLLGHDTRKVADPRSVEALVNFSHSNIVWLKKAGDGNRDDSRRLQRHREEAEMAKMHALAASEDYDELENEGPVEGENPHMVDYENIPIDPALGAAVGVPSTENGDDRTFTSASRKGQDDGFRDAAAIRFEYPDLEDTSSAPPAEAPRPTLSEMFPPLPSNDSEQALSSAIEGNSRLNGDSSLQDGASSSLKSGGSRGMSKRLIVRLKIGRKGMEAFVRSQRPADNHDKERRPTTSSAIIQSDLTNPNSVSQPLRPKSNLPKARKSRGEKDEDFTPGKGRAVKIPNNKLDRPKPTRAVRVNYFEDSDVSDDS</sequence>
<dbReference type="Gene3D" id="2.60.120.650">
    <property type="entry name" value="Cupin"/>
    <property type="match status" value="1"/>
</dbReference>
<evidence type="ECO:0000313" key="8">
    <source>
        <dbReference type="Proteomes" id="UP000053958"/>
    </source>
</evidence>
<name>A0A0F4YPE6_RASE3</name>